<dbReference type="InterPro" id="IPR013105">
    <property type="entry name" value="TPR_2"/>
</dbReference>
<feature type="domain" description="Methyltransferase" evidence="4">
    <location>
        <begin position="274"/>
        <end position="362"/>
    </location>
</feature>
<dbReference type="Pfam" id="PF13649">
    <property type="entry name" value="Methyltransf_25"/>
    <property type="match status" value="1"/>
</dbReference>
<dbReference type="CDD" id="cd02440">
    <property type="entry name" value="AdoMet_MTases"/>
    <property type="match status" value="1"/>
</dbReference>
<evidence type="ECO:0000256" key="1">
    <source>
        <dbReference type="ARBA" id="ARBA00022737"/>
    </source>
</evidence>
<comment type="caution">
    <text evidence="5">The sequence shown here is derived from an EMBL/GenBank/DDBJ whole genome shotgun (WGS) entry which is preliminary data.</text>
</comment>
<dbReference type="PROSITE" id="PS50005">
    <property type="entry name" value="TPR"/>
    <property type="match status" value="1"/>
</dbReference>
<keyword evidence="2 3" id="KW-0802">TPR repeat</keyword>
<dbReference type="Proteomes" id="UP000237082">
    <property type="component" value="Unassembled WGS sequence"/>
</dbReference>
<name>A0A2S5DAN9_9NEIS</name>
<dbReference type="InterPro" id="IPR041698">
    <property type="entry name" value="Methyltransf_25"/>
</dbReference>
<feature type="repeat" description="TPR" evidence="3">
    <location>
        <begin position="106"/>
        <end position="139"/>
    </location>
</feature>
<evidence type="ECO:0000313" key="6">
    <source>
        <dbReference type="Proteomes" id="UP000237082"/>
    </source>
</evidence>
<gene>
    <name evidence="5" type="ORF">C2I19_21160</name>
</gene>
<dbReference type="EMBL" id="PQWB01000189">
    <property type="protein sequence ID" value="POZ60037.1"/>
    <property type="molecule type" value="Genomic_DNA"/>
</dbReference>
<dbReference type="RefSeq" id="WP_103904546.1">
    <property type="nucleotide sequence ID" value="NZ_PQWB01000189.1"/>
</dbReference>
<keyword evidence="6" id="KW-1185">Reference proteome</keyword>
<sequence length="441" mass="48133">MTTSERDLRDAQRLHLAGEAEAAEAAYRRLLDDAQLGHAARHWLGFLLLQRDRPAEAKRELALAVAGESGHAEWHFNLGMACARLGEAAESIAAWRAAAALDPGRYVYWSQLGAQLARAGMDEEAERALRRAISLDPGCPEAFYLLTELLLRQGRYAEARRCNAQGVLAEPAGRMDAIAVAQALCELDRFDEAKALARDWLALRPGDPVAAHMLAAFGGAGAPQACPDDYVSQAFDAAAAGFDRALARLRYLGPQWLAGCLAGRGLAERSLRALDVGCGTGLAGAALRRYARRLEGVDLSAGMLEQAQAKLVYDDLHQADILSHLRERTDRWDLIACMDTLPYIGRLEPLFEAFGAALPAGGLLLFSTERLEEAGEDFRLHHSGRYRHAASYLDGLLAKGWRVLSRERLPVRDEAGCPLEGEFVCALRVEGDNIFNHLNGK</sequence>
<evidence type="ECO:0000259" key="4">
    <source>
        <dbReference type="Pfam" id="PF13649"/>
    </source>
</evidence>
<reference evidence="6" key="1">
    <citation type="submission" date="2018-02" db="EMBL/GenBank/DDBJ databases">
        <authorList>
            <person name="O'Hara-Hanley K."/>
            <person name="Soby S."/>
        </authorList>
    </citation>
    <scope>NUCLEOTIDE SEQUENCE [LARGE SCALE GENOMIC DNA]</scope>
    <source>
        <strain evidence="6">MWU14-2602</strain>
    </source>
</reference>
<accession>A0A2S5DAN9</accession>
<protein>
    <recommendedName>
        <fullName evidence="4">Methyltransferase domain-containing protein</fullName>
    </recommendedName>
</protein>
<dbReference type="InterPro" id="IPR019734">
    <property type="entry name" value="TPR_rpt"/>
</dbReference>
<dbReference type="SMART" id="SM00028">
    <property type="entry name" value="TPR"/>
    <property type="match status" value="3"/>
</dbReference>
<evidence type="ECO:0000256" key="2">
    <source>
        <dbReference type="ARBA" id="ARBA00022803"/>
    </source>
</evidence>
<dbReference type="PANTHER" id="PTHR12558">
    <property type="entry name" value="CELL DIVISION CYCLE 16,23,27"/>
    <property type="match status" value="1"/>
</dbReference>
<dbReference type="Pfam" id="PF07719">
    <property type="entry name" value="TPR_2"/>
    <property type="match status" value="1"/>
</dbReference>
<evidence type="ECO:0000256" key="3">
    <source>
        <dbReference type="PROSITE-ProRule" id="PRU00339"/>
    </source>
</evidence>
<dbReference type="OrthoDB" id="101857at2"/>
<dbReference type="SUPFAM" id="SSF53335">
    <property type="entry name" value="S-adenosyl-L-methionine-dependent methyltransferases"/>
    <property type="match status" value="1"/>
</dbReference>
<organism evidence="5 6">
    <name type="scientific">Chromobacterium alticapitis</name>
    <dbReference type="NCBI Taxonomy" id="2073169"/>
    <lineage>
        <taxon>Bacteria</taxon>
        <taxon>Pseudomonadati</taxon>
        <taxon>Pseudomonadota</taxon>
        <taxon>Betaproteobacteria</taxon>
        <taxon>Neisseriales</taxon>
        <taxon>Chromobacteriaceae</taxon>
        <taxon>Chromobacterium</taxon>
    </lineage>
</organism>
<dbReference type="InterPro" id="IPR011990">
    <property type="entry name" value="TPR-like_helical_dom_sf"/>
</dbReference>
<proteinExistence type="predicted"/>
<keyword evidence="1" id="KW-0677">Repeat</keyword>
<dbReference type="Pfam" id="PF14559">
    <property type="entry name" value="TPR_19"/>
    <property type="match status" value="1"/>
</dbReference>
<dbReference type="PANTHER" id="PTHR12558:SF13">
    <property type="entry name" value="CELL DIVISION CYCLE PROTEIN 27 HOMOLOG"/>
    <property type="match status" value="1"/>
</dbReference>
<evidence type="ECO:0000313" key="5">
    <source>
        <dbReference type="EMBL" id="POZ60037.1"/>
    </source>
</evidence>
<dbReference type="Gene3D" id="3.40.50.150">
    <property type="entry name" value="Vaccinia Virus protein VP39"/>
    <property type="match status" value="1"/>
</dbReference>
<dbReference type="AlphaFoldDB" id="A0A2S5DAN9"/>
<dbReference type="InterPro" id="IPR029063">
    <property type="entry name" value="SAM-dependent_MTases_sf"/>
</dbReference>
<dbReference type="SUPFAM" id="SSF48452">
    <property type="entry name" value="TPR-like"/>
    <property type="match status" value="2"/>
</dbReference>
<dbReference type="Gene3D" id="1.25.40.10">
    <property type="entry name" value="Tetratricopeptide repeat domain"/>
    <property type="match status" value="2"/>
</dbReference>